<organism evidence="1 2">
    <name type="scientific">Paractinoplanes abujensis</name>
    <dbReference type="NCBI Taxonomy" id="882441"/>
    <lineage>
        <taxon>Bacteria</taxon>
        <taxon>Bacillati</taxon>
        <taxon>Actinomycetota</taxon>
        <taxon>Actinomycetes</taxon>
        <taxon>Micromonosporales</taxon>
        <taxon>Micromonosporaceae</taxon>
        <taxon>Paractinoplanes</taxon>
    </lineage>
</organism>
<dbReference type="Proteomes" id="UP000542742">
    <property type="component" value="Unassembled WGS sequence"/>
</dbReference>
<sequence length="38" mass="3949">MRRFLDIAAGCLLVLVLLAAVTVSHGSVVALLGEHPCC</sequence>
<comment type="caution">
    <text evidence="1">The sequence shown here is derived from an EMBL/GenBank/DDBJ whole genome shotgun (WGS) entry which is preliminary data.</text>
</comment>
<proteinExistence type="predicted"/>
<accession>A0A7W7CVP8</accession>
<dbReference type="EMBL" id="JACHMF010000001">
    <property type="protein sequence ID" value="MBB4695532.1"/>
    <property type="molecule type" value="Genomic_DNA"/>
</dbReference>
<evidence type="ECO:0000313" key="1">
    <source>
        <dbReference type="EMBL" id="MBB4695532.1"/>
    </source>
</evidence>
<reference evidence="1 2" key="1">
    <citation type="submission" date="2020-08" db="EMBL/GenBank/DDBJ databases">
        <title>Sequencing the genomes of 1000 actinobacteria strains.</title>
        <authorList>
            <person name="Klenk H.-P."/>
        </authorList>
    </citation>
    <scope>NUCLEOTIDE SEQUENCE [LARGE SCALE GENOMIC DNA]</scope>
    <source>
        <strain evidence="1 2">DSM 45518</strain>
    </source>
</reference>
<protein>
    <submittedName>
        <fullName evidence="1">Uncharacterized protein</fullName>
    </submittedName>
</protein>
<name>A0A7W7CVP8_9ACTN</name>
<keyword evidence="2" id="KW-1185">Reference proteome</keyword>
<dbReference type="AlphaFoldDB" id="A0A7W7CVP8"/>
<evidence type="ECO:0000313" key="2">
    <source>
        <dbReference type="Proteomes" id="UP000542742"/>
    </source>
</evidence>
<gene>
    <name evidence="1" type="ORF">BKA14_005680</name>
</gene>